<evidence type="ECO:0000313" key="3">
    <source>
        <dbReference type="Proteomes" id="UP000039865"/>
    </source>
</evidence>
<dbReference type="EMBL" id="CCKQ01007554">
    <property type="protein sequence ID" value="CDW78939.1"/>
    <property type="molecule type" value="Genomic_DNA"/>
</dbReference>
<accession>A0A078A9T3</accession>
<dbReference type="SMART" id="SM00028">
    <property type="entry name" value="TPR"/>
    <property type="match status" value="3"/>
</dbReference>
<dbReference type="PANTHER" id="PTHR47689:SF2">
    <property type="entry name" value="TETRATRICOPEPTIDE REPEAT (TPR)-LIKE SUPERFAMILY PROTEIN"/>
    <property type="match status" value="1"/>
</dbReference>
<dbReference type="PANTHER" id="PTHR47689">
    <property type="entry name" value="TETRATRICOPEPTIDE REPEAT (TPR)-LIKE SUPERFAMILY PROTEIN"/>
    <property type="match status" value="1"/>
</dbReference>
<dbReference type="InParanoid" id="A0A078A9T3"/>
<keyword evidence="1" id="KW-0812">Transmembrane</keyword>
<dbReference type="OrthoDB" id="10260758at2759"/>
<evidence type="ECO:0000256" key="1">
    <source>
        <dbReference type="SAM" id="Phobius"/>
    </source>
</evidence>
<dbReference type="InterPro" id="IPR011990">
    <property type="entry name" value="TPR-like_helical_dom_sf"/>
</dbReference>
<dbReference type="Proteomes" id="UP000039865">
    <property type="component" value="Unassembled WGS sequence"/>
</dbReference>
<proteinExistence type="predicted"/>
<dbReference type="InterPro" id="IPR019734">
    <property type="entry name" value="TPR_rpt"/>
</dbReference>
<dbReference type="AlphaFoldDB" id="A0A078A9T3"/>
<dbReference type="Pfam" id="PF13424">
    <property type="entry name" value="TPR_12"/>
    <property type="match status" value="1"/>
</dbReference>
<sequence length="803" mass="93187">MENFDYKKSKQRAKQLYKQGKYKEFLEFITNDTQKGAKSSDNLLLYGDTLILIARVQIEYGLFPDAEKMLAQLNQYLLSNQDTMNKQDKLGYFQLQFKFYHVQSKLFIRSNYLQKGFDFIKKSIAAIEKQQDKELEKIKYKYLCKLYEQLGHLYCEPYCFAEGEKELNKAEKIYLEHKDLFNKVSYRKFLIKKSSYMKKSGFFVEAMQILTDLEKELIEELKKPSLEHEEAKQLKKQLFKALRDQSRLHGLRRQDNYAKEIHARAEKLLKEEVYQGITNNIKIAKLQLIKSLWMAKFSFEQSNDELLEAFSLFIELSGSQTNYFGANCFFEIGSNYLRLNQAQTANGFVYKAYEIYKELFGERHPMMQKYYSYSSEVASSLDTVESKTELKSDEAVIMLSLQMVNLSEEVNNICEDGEPSIFVLDPLVSYISLLASNKDRLAEAEEKIAEAEHIFGIRGLAAGTQLLHSVRTVQSLILIKSEKLKDAMDLLEQSYESQVKVLKNNRAHPFLEHSISQLALLFRVNKKFNEAEEMYLNQIKIKELYYGSNSEQLIIPLRNLGQTYIYQENDEQAKEVLQRAVNIGREAIKRDSKLKTKIGDQVMEIYSLFYSIFEEKKQYDQVRFISTDLLDFTEEVFGEKSLQYSQAAFNRARVIMMEEGGDMNESKRYILKAVEIEEHLQENKTAKSVVLGRYLYCAGTIFSGLNDSKTAKTYFKRAYDIVKIIPGLEALTKELEQHIELCDEKNENSQEHNDGNSLGVSDVKQSRVEQKNKNQMTDLIIAGAAISVVIGTLTFAYLKFKGK</sequence>
<dbReference type="SUPFAM" id="SSF48452">
    <property type="entry name" value="TPR-like"/>
    <property type="match status" value="1"/>
</dbReference>
<dbReference type="Gene3D" id="1.25.40.10">
    <property type="entry name" value="Tetratricopeptide repeat domain"/>
    <property type="match status" value="2"/>
</dbReference>
<keyword evidence="1" id="KW-0472">Membrane</keyword>
<gene>
    <name evidence="2" type="primary">Contig5816.g6229</name>
    <name evidence="2" type="ORF">STYLEM_7924</name>
</gene>
<feature type="transmembrane region" description="Helical" evidence="1">
    <location>
        <begin position="779"/>
        <end position="798"/>
    </location>
</feature>
<name>A0A078A9T3_STYLE</name>
<reference evidence="2 3" key="1">
    <citation type="submission" date="2014-06" db="EMBL/GenBank/DDBJ databases">
        <authorList>
            <person name="Swart Estienne"/>
        </authorList>
    </citation>
    <scope>NUCLEOTIDE SEQUENCE [LARGE SCALE GENOMIC DNA]</scope>
    <source>
        <strain evidence="2 3">130c</strain>
    </source>
</reference>
<evidence type="ECO:0000313" key="2">
    <source>
        <dbReference type="EMBL" id="CDW78939.1"/>
    </source>
</evidence>
<keyword evidence="1" id="KW-1133">Transmembrane helix</keyword>
<protein>
    <submittedName>
        <fullName evidence="2">Kinesin light chain-like protein</fullName>
    </submittedName>
</protein>
<keyword evidence="3" id="KW-1185">Reference proteome</keyword>
<organism evidence="2 3">
    <name type="scientific">Stylonychia lemnae</name>
    <name type="common">Ciliate</name>
    <dbReference type="NCBI Taxonomy" id="5949"/>
    <lineage>
        <taxon>Eukaryota</taxon>
        <taxon>Sar</taxon>
        <taxon>Alveolata</taxon>
        <taxon>Ciliophora</taxon>
        <taxon>Intramacronucleata</taxon>
        <taxon>Spirotrichea</taxon>
        <taxon>Stichotrichia</taxon>
        <taxon>Sporadotrichida</taxon>
        <taxon>Oxytrichidae</taxon>
        <taxon>Stylonychinae</taxon>
        <taxon>Stylonychia</taxon>
    </lineage>
</organism>